<dbReference type="InterPro" id="IPR000073">
    <property type="entry name" value="AB_hydrolase_1"/>
</dbReference>
<keyword evidence="4" id="KW-1185">Reference proteome</keyword>
<gene>
    <name evidence="3" type="ORF">ACFOGJ_11440</name>
</gene>
<dbReference type="PANTHER" id="PTHR43329">
    <property type="entry name" value="EPOXIDE HYDROLASE"/>
    <property type="match status" value="1"/>
</dbReference>
<dbReference type="GO" id="GO:0016787">
    <property type="term" value="F:hydrolase activity"/>
    <property type="evidence" value="ECO:0007669"/>
    <property type="project" value="UniProtKB-KW"/>
</dbReference>
<dbReference type="Gene3D" id="3.40.50.1820">
    <property type="entry name" value="alpha/beta hydrolase"/>
    <property type="match status" value="1"/>
</dbReference>
<keyword evidence="1 3" id="KW-0378">Hydrolase</keyword>
<evidence type="ECO:0000256" key="1">
    <source>
        <dbReference type="ARBA" id="ARBA00022801"/>
    </source>
</evidence>
<name>A0ABV7L093_9PROT</name>
<dbReference type="InterPro" id="IPR029058">
    <property type="entry name" value="AB_hydrolase_fold"/>
</dbReference>
<sequence>MTDLFPGFEERRIAVGEVELFVRLGGDGPPLLLLHGYPQTHACWHRIAPALAASHRVVIPDVRGYGASVAGTPAGAAMDKRASAADQLALMAALGHDRFALVGHDRGGRIAYRLALDHPEAVDRLVVLDIVPTSETWDRMGKAEAVRAYHWGFLAQPNPLPERLFGADPDYYVDWTIRSWCADPEAIDPRAMEAYRMAFRSPEAIHFACEDYRAGATTDDALDRADLEAGRRIACPVLSLWGAGPLKMGGSDLAAIWRGWAGDVSGFALPSGHFLQEEVPDAVLAAILPFLRGEAPGRL</sequence>
<evidence type="ECO:0000259" key="2">
    <source>
        <dbReference type="Pfam" id="PF00561"/>
    </source>
</evidence>
<dbReference type="EMBL" id="JBHRTR010000025">
    <property type="protein sequence ID" value="MFC3227849.1"/>
    <property type="molecule type" value="Genomic_DNA"/>
</dbReference>
<organism evidence="3 4">
    <name type="scientific">Marinibaculum pumilum</name>
    <dbReference type="NCBI Taxonomy" id="1766165"/>
    <lineage>
        <taxon>Bacteria</taxon>
        <taxon>Pseudomonadati</taxon>
        <taxon>Pseudomonadota</taxon>
        <taxon>Alphaproteobacteria</taxon>
        <taxon>Rhodospirillales</taxon>
        <taxon>Rhodospirillaceae</taxon>
        <taxon>Marinibaculum</taxon>
    </lineage>
</organism>
<dbReference type="RefSeq" id="WP_379900373.1">
    <property type="nucleotide sequence ID" value="NZ_JBHRTR010000025.1"/>
</dbReference>
<proteinExistence type="predicted"/>
<evidence type="ECO:0000313" key="3">
    <source>
        <dbReference type="EMBL" id="MFC3227849.1"/>
    </source>
</evidence>
<reference evidence="4" key="1">
    <citation type="journal article" date="2019" name="Int. J. Syst. Evol. Microbiol.">
        <title>The Global Catalogue of Microorganisms (GCM) 10K type strain sequencing project: providing services to taxonomists for standard genome sequencing and annotation.</title>
        <authorList>
            <consortium name="The Broad Institute Genomics Platform"/>
            <consortium name="The Broad Institute Genome Sequencing Center for Infectious Disease"/>
            <person name="Wu L."/>
            <person name="Ma J."/>
        </authorList>
    </citation>
    <scope>NUCLEOTIDE SEQUENCE [LARGE SCALE GENOMIC DNA]</scope>
    <source>
        <strain evidence="4">KCTC 42964</strain>
    </source>
</reference>
<protein>
    <submittedName>
        <fullName evidence="3">Alpha/beta fold hydrolase</fullName>
    </submittedName>
</protein>
<dbReference type="PRINTS" id="PR00412">
    <property type="entry name" value="EPOXHYDRLASE"/>
</dbReference>
<dbReference type="Proteomes" id="UP001595528">
    <property type="component" value="Unassembled WGS sequence"/>
</dbReference>
<dbReference type="SUPFAM" id="SSF53474">
    <property type="entry name" value="alpha/beta-Hydrolases"/>
    <property type="match status" value="1"/>
</dbReference>
<comment type="caution">
    <text evidence="3">The sequence shown here is derived from an EMBL/GenBank/DDBJ whole genome shotgun (WGS) entry which is preliminary data.</text>
</comment>
<dbReference type="Pfam" id="PF00561">
    <property type="entry name" value="Abhydrolase_1"/>
    <property type="match status" value="1"/>
</dbReference>
<dbReference type="PRINTS" id="PR00111">
    <property type="entry name" value="ABHYDROLASE"/>
</dbReference>
<accession>A0ABV7L093</accession>
<evidence type="ECO:0000313" key="4">
    <source>
        <dbReference type="Proteomes" id="UP001595528"/>
    </source>
</evidence>
<feature type="domain" description="AB hydrolase-1" evidence="2">
    <location>
        <begin position="29"/>
        <end position="243"/>
    </location>
</feature>
<dbReference type="InterPro" id="IPR000639">
    <property type="entry name" value="Epox_hydrolase-like"/>
</dbReference>